<proteinExistence type="inferred from homology"/>
<dbReference type="CDD" id="cd00610">
    <property type="entry name" value="OAT_like"/>
    <property type="match status" value="1"/>
</dbReference>
<evidence type="ECO:0000256" key="3">
    <source>
        <dbReference type="RuleBase" id="RU003560"/>
    </source>
</evidence>
<reference evidence="4 5" key="1">
    <citation type="submission" date="2024-06" db="EMBL/GenBank/DDBJ databases">
        <title>The Natural Products Discovery Center: Release of the First 8490 Sequenced Strains for Exploring Actinobacteria Biosynthetic Diversity.</title>
        <authorList>
            <person name="Kalkreuter E."/>
            <person name="Kautsar S.A."/>
            <person name="Yang D."/>
            <person name="Bader C.D."/>
            <person name="Teijaro C.N."/>
            <person name="Fluegel L."/>
            <person name="Davis C.M."/>
            <person name="Simpson J.R."/>
            <person name="Lauterbach L."/>
            <person name="Steele A.D."/>
            <person name="Gui C."/>
            <person name="Meng S."/>
            <person name="Li G."/>
            <person name="Viehrig K."/>
            <person name="Ye F."/>
            <person name="Su P."/>
            <person name="Kiefer A.F."/>
            <person name="Nichols A."/>
            <person name="Cepeda A.J."/>
            <person name="Yan W."/>
            <person name="Fan B."/>
            <person name="Jiang Y."/>
            <person name="Adhikari A."/>
            <person name="Zheng C.-J."/>
            <person name="Schuster L."/>
            <person name="Cowan T.M."/>
            <person name="Smanski M.J."/>
            <person name="Chevrette M.G."/>
            <person name="De Carvalho L.P.S."/>
            <person name="Shen B."/>
        </authorList>
    </citation>
    <scope>NUCLEOTIDE SEQUENCE [LARGE SCALE GENOMIC DNA]</scope>
    <source>
        <strain evidence="4 5">NPDC033843</strain>
    </source>
</reference>
<protein>
    <submittedName>
        <fullName evidence="4">Aminotransferase class III-fold pyridoxal phosphate-dependent enzyme</fullName>
    </submittedName>
</protein>
<dbReference type="Proteomes" id="UP001550739">
    <property type="component" value="Unassembled WGS sequence"/>
</dbReference>
<comment type="similarity">
    <text evidence="1 3">Belongs to the class-III pyridoxal-phosphate-dependent aminotransferase family.</text>
</comment>
<dbReference type="InterPro" id="IPR015424">
    <property type="entry name" value="PyrdxlP-dep_Trfase"/>
</dbReference>
<comment type="caution">
    <text evidence="4">The sequence shown here is derived from an EMBL/GenBank/DDBJ whole genome shotgun (WGS) entry which is preliminary data.</text>
</comment>
<dbReference type="SUPFAM" id="SSF53383">
    <property type="entry name" value="PLP-dependent transferases"/>
    <property type="match status" value="1"/>
</dbReference>
<dbReference type="PROSITE" id="PS00600">
    <property type="entry name" value="AA_TRANSFER_CLASS_3"/>
    <property type="match status" value="1"/>
</dbReference>
<dbReference type="RefSeq" id="WP_334581944.1">
    <property type="nucleotide sequence ID" value="NZ_JBEZVE010000007.1"/>
</dbReference>
<dbReference type="Gene3D" id="3.90.1150.10">
    <property type="entry name" value="Aspartate Aminotransferase, domain 1"/>
    <property type="match status" value="1"/>
</dbReference>
<dbReference type="Gene3D" id="3.40.640.10">
    <property type="entry name" value="Type I PLP-dependent aspartate aminotransferase-like (Major domain)"/>
    <property type="match status" value="1"/>
</dbReference>
<keyword evidence="2 3" id="KW-0663">Pyridoxal phosphate</keyword>
<dbReference type="Pfam" id="PF00202">
    <property type="entry name" value="Aminotran_3"/>
    <property type="match status" value="1"/>
</dbReference>
<gene>
    <name evidence="4" type="ORF">AB0E89_15675</name>
</gene>
<dbReference type="InterPro" id="IPR005814">
    <property type="entry name" value="Aminotrans_3"/>
</dbReference>
<dbReference type="InterPro" id="IPR015421">
    <property type="entry name" value="PyrdxlP-dep_Trfase_major"/>
</dbReference>
<dbReference type="InterPro" id="IPR049704">
    <property type="entry name" value="Aminotrans_3_PPA_site"/>
</dbReference>
<name>A0ABV2ZI72_9ACTN</name>
<evidence type="ECO:0000313" key="5">
    <source>
        <dbReference type="Proteomes" id="UP001550739"/>
    </source>
</evidence>
<dbReference type="PANTHER" id="PTHR43094">
    <property type="entry name" value="AMINOTRANSFERASE"/>
    <property type="match status" value="1"/>
</dbReference>
<keyword evidence="5" id="KW-1185">Reference proteome</keyword>
<keyword evidence="4" id="KW-0032">Aminotransferase</keyword>
<evidence type="ECO:0000256" key="1">
    <source>
        <dbReference type="ARBA" id="ARBA00008954"/>
    </source>
</evidence>
<dbReference type="EMBL" id="JBEZVE010000007">
    <property type="protein sequence ID" value="MEU3781998.1"/>
    <property type="molecule type" value="Genomic_DNA"/>
</dbReference>
<dbReference type="InterPro" id="IPR015422">
    <property type="entry name" value="PyrdxlP-dep_Trfase_small"/>
</dbReference>
<dbReference type="GO" id="GO:0008483">
    <property type="term" value="F:transaminase activity"/>
    <property type="evidence" value="ECO:0007669"/>
    <property type="project" value="UniProtKB-KW"/>
</dbReference>
<evidence type="ECO:0000313" key="4">
    <source>
        <dbReference type="EMBL" id="MEU3781998.1"/>
    </source>
</evidence>
<accession>A0ABV2ZI72</accession>
<organism evidence="4 5">
    <name type="scientific">Streptomyces sp. 900129855</name>
    <dbReference type="NCBI Taxonomy" id="3155129"/>
    <lineage>
        <taxon>Bacteria</taxon>
        <taxon>Bacillati</taxon>
        <taxon>Actinomycetota</taxon>
        <taxon>Actinomycetes</taxon>
        <taxon>Kitasatosporales</taxon>
        <taxon>Streptomycetaceae</taxon>
        <taxon>Streptomyces</taxon>
    </lineage>
</organism>
<sequence>MTTTASTSTRTPVGELSATAARHLLLNMTPNGSLGQHGQNLFVVQRGEGPYVDDADGRRFIDGLSGLYCCQLGYSYAPEFAEAADKQLRELCFSPLWSSSAHPTAIELAERLSRIAPVDIEHTFFSGGGAEAVETAWKIARRYHALRGEPNRVKAISRRGAYHGLTIGALSLTDDPGLRDPYGPGAIETRFVSNTNRFGLAPEFVDDAAFTSHLLAELEAAIQAEGPDTIAMLIAEPVQNRGGCITPPEGYWMGLRALADRHGFLLVADEVITAFGRLGTWFGGDRYSARPDIVTVAKGITAGYAPMGATLVAHHVVEVINQPGAVLNHGYTFAGHPLSAAIALRSLEIMERDRILDNVRGLEGHLAQRMAGLADLPIVGDVRGAGFFYACELVGDLDGGGFSDTARAGLIADLIPRRLREAGLLARVYNRAAPLVQIAPPLISDRHLLDRIADILAETLAEASSRL</sequence>
<evidence type="ECO:0000256" key="2">
    <source>
        <dbReference type="ARBA" id="ARBA00022898"/>
    </source>
</evidence>
<dbReference type="PANTHER" id="PTHR43094:SF1">
    <property type="entry name" value="AMINOTRANSFERASE CLASS-III"/>
    <property type="match status" value="1"/>
</dbReference>
<keyword evidence="4" id="KW-0808">Transferase</keyword>